<keyword evidence="3 5" id="KW-1133">Transmembrane helix</keyword>
<feature type="transmembrane region" description="Helical" evidence="5">
    <location>
        <begin position="275"/>
        <end position="295"/>
    </location>
</feature>
<dbReference type="GO" id="GO:0016020">
    <property type="term" value="C:membrane"/>
    <property type="evidence" value="ECO:0007669"/>
    <property type="project" value="UniProtKB-SubCell"/>
</dbReference>
<name>A0A7S4D3Z7_9EUGL</name>
<feature type="transmembrane region" description="Helical" evidence="5">
    <location>
        <begin position="75"/>
        <end position="94"/>
    </location>
</feature>
<feature type="domain" description="Sugar phosphate transporter" evidence="6">
    <location>
        <begin position="14"/>
        <end position="292"/>
    </location>
</feature>
<proteinExistence type="predicted"/>
<comment type="subcellular location">
    <subcellularLocation>
        <location evidence="1">Membrane</location>
        <topology evidence="1">Multi-pass membrane protein</topology>
    </subcellularLocation>
</comment>
<protein>
    <recommendedName>
        <fullName evidence="6">Sugar phosphate transporter domain-containing protein</fullName>
    </recommendedName>
</protein>
<reference evidence="7" key="1">
    <citation type="submission" date="2021-01" db="EMBL/GenBank/DDBJ databases">
        <authorList>
            <person name="Corre E."/>
            <person name="Pelletier E."/>
            <person name="Niang G."/>
            <person name="Scheremetjew M."/>
            <person name="Finn R."/>
            <person name="Kale V."/>
            <person name="Holt S."/>
            <person name="Cochrane G."/>
            <person name="Meng A."/>
            <person name="Brown T."/>
            <person name="Cohen L."/>
        </authorList>
    </citation>
    <scope>NUCLEOTIDE SEQUENCE</scope>
    <source>
        <strain evidence="7">CCMP1594</strain>
    </source>
</reference>
<evidence type="ECO:0000256" key="5">
    <source>
        <dbReference type="SAM" id="Phobius"/>
    </source>
</evidence>
<evidence type="ECO:0000256" key="3">
    <source>
        <dbReference type="ARBA" id="ARBA00022989"/>
    </source>
</evidence>
<feature type="transmembrane region" description="Helical" evidence="5">
    <location>
        <begin position="152"/>
        <end position="172"/>
    </location>
</feature>
<evidence type="ECO:0000313" key="7">
    <source>
        <dbReference type="EMBL" id="CAE0815506.1"/>
    </source>
</evidence>
<dbReference type="InterPro" id="IPR050186">
    <property type="entry name" value="TPT_transporter"/>
</dbReference>
<sequence>MMVDPSVKGLAAAFFYAATSVLMTFCNKWVVTTWAFEFNNAILLGQMVFSYIALEALKRRGIIDVPTWSPTAAKILVPLALFYLGNVASALTALRLTSVPVYNVLKRVSPLPVMLIDWVLRGQGFSFNVQVSVLAIVVGAMITGSGDLDLNVTGYGFAILSCALQALYLVCASKAHDIGFHANAIMYYTSILSIPALLMMVFAFEYRSVLEYPDWHEPQFLFCLIATFAIGSLLNYGLFLCCTLNSALTTVVVGQLKGLVSTVLGFLLFEKVNVTYVGGMGILLNTAGGAMYAWAKYTEKEKRVRDEHDKQQKVVV</sequence>
<evidence type="ECO:0000256" key="1">
    <source>
        <dbReference type="ARBA" id="ARBA00004141"/>
    </source>
</evidence>
<organism evidence="7">
    <name type="scientific">Eutreptiella gymnastica</name>
    <dbReference type="NCBI Taxonomy" id="73025"/>
    <lineage>
        <taxon>Eukaryota</taxon>
        <taxon>Discoba</taxon>
        <taxon>Euglenozoa</taxon>
        <taxon>Euglenida</taxon>
        <taxon>Spirocuta</taxon>
        <taxon>Euglenophyceae</taxon>
        <taxon>Eutreptiales</taxon>
        <taxon>Eutreptiaceae</taxon>
        <taxon>Eutreptiella</taxon>
    </lineage>
</organism>
<dbReference type="PANTHER" id="PTHR11132">
    <property type="entry name" value="SOLUTE CARRIER FAMILY 35"/>
    <property type="match status" value="1"/>
</dbReference>
<evidence type="ECO:0000256" key="2">
    <source>
        <dbReference type="ARBA" id="ARBA00022692"/>
    </source>
</evidence>
<feature type="transmembrane region" description="Helical" evidence="5">
    <location>
        <begin position="247"/>
        <end position="269"/>
    </location>
</feature>
<feature type="transmembrane region" description="Helical" evidence="5">
    <location>
        <begin position="219"/>
        <end position="240"/>
    </location>
</feature>
<feature type="transmembrane region" description="Helical" evidence="5">
    <location>
        <begin position="127"/>
        <end position="146"/>
    </location>
</feature>
<keyword evidence="2 5" id="KW-0812">Transmembrane</keyword>
<dbReference type="Pfam" id="PF03151">
    <property type="entry name" value="TPT"/>
    <property type="match status" value="1"/>
</dbReference>
<evidence type="ECO:0000259" key="6">
    <source>
        <dbReference type="Pfam" id="PF03151"/>
    </source>
</evidence>
<accession>A0A7S4D3Z7</accession>
<evidence type="ECO:0000256" key="4">
    <source>
        <dbReference type="ARBA" id="ARBA00023136"/>
    </source>
</evidence>
<dbReference type="InterPro" id="IPR004853">
    <property type="entry name" value="Sugar_P_trans_dom"/>
</dbReference>
<dbReference type="EMBL" id="HBJA01076011">
    <property type="protein sequence ID" value="CAE0815506.1"/>
    <property type="molecule type" value="Transcribed_RNA"/>
</dbReference>
<dbReference type="AlphaFoldDB" id="A0A7S4D3Z7"/>
<feature type="transmembrane region" description="Helical" evidence="5">
    <location>
        <begin position="184"/>
        <end position="204"/>
    </location>
</feature>
<gene>
    <name evidence="7" type="ORF">EGYM00163_LOCUS26664</name>
</gene>
<keyword evidence="4 5" id="KW-0472">Membrane</keyword>